<dbReference type="OrthoDB" id="4682787at2759"/>
<dbReference type="GO" id="GO:0016020">
    <property type="term" value="C:membrane"/>
    <property type="evidence" value="ECO:0007669"/>
    <property type="project" value="UniProtKB-SubCell"/>
</dbReference>
<comment type="similarity">
    <text evidence="5">Belongs to the SAT4 family.</text>
</comment>
<feature type="transmembrane region" description="Helical" evidence="7">
    <location>
        <begin position="89"/>
        <end position="111"/>
    </location>
</feature>
<dbReference type="InterPro" id="IPR049326">
    <property type="entry name" value="Rhodopsin_dom_fungi"/>
</dbReference>
<protein>
    <recommendedName>
        <fullName evidence="8">Rhodopsin domain-containing protein</fullName>
    </recommendedName>
</protein>
<sequence length="365" mass="40586">MIESRQQQHWPNRGGEVLGSTVPIGVLSTGVLIWRMLYGIKTRKKLFLGDCLLILATLLNIAATVIRFKTTHYGLGRHFSDPSVNINKFGYFLWVGAIVNLLAVALLKYSICAYLLALKFSRIYLAIVWASILTVTTCNLLIPMLSFFSCTPFEANYNKGLRGKCFLRGGQEIVLTQGISNIITDVIYVVAPLIYLSTIKLPRRTQWGLRIVFCLGLVATACSIVKTTEFRALSKTKDPSWDSVNLAIWSATELSVGILCASLPPLRKQFDRFFQVILPSTAHGSMSRPPDGIPMWNVSKTIGSKSIGRSRGCEEDDDSERGILPNEEGGNGITKTVVHEVISEDRDEVIQEPARTRQLYGENRV</sequence>
<comment type="subcellular location">
    <subcellularLocation>
        <location evidence="1">Membrane</location>
        <topology evidence="1">Multi-pass membrane protein</topology>
    </subcellularLocation>
</comment>
<dbReference type="AlphaFoldDB" id="A0A6A6ZYX4"/>
<feature type="transmembrane region" description="Helical" evidence="7">
    <location>
        <begin position="123"/>
        <end position="148"/>
    </location>
</feature>
<proteinExistence type="inferred from homology"/>
<evidence type="ECO:0000313" key="10">
    <source>
        <dbReference type="Proteomes" id="UP000799424"/>
    </source>
</evidence>
<keyword evidence="2 7" id="KW-0812">Transmembrane</keyword>
<reference evidence="9" key="1">
    <citation type="journal article" date="2020" name="Stud. Mycol.">
        <title>101 Dothideomycetes genomes: a test case for predicting lifestyles and emergence of pathogens.</title>
        <authorList>
            <person name="Haridas S."/>
            <person name="Albert R."/>
            <person name="Binder M."/>
            <person name="Bloem J."/>
            <person name="Labutti K."/>
            <person name="Salamov A."/>
            <person name="Andreopoulos B."/>
            <person name="Baker S."/>
            <person name="Barry K."/>
            <person name="Bills G."/>
            <person name="Bluhm B."/>
            <person name="Cannon C."/>
            <person name="Castanera R."/>
            <person name="Culley D."/>
            <person name="Daum C."/>
            <person name="Ezra D."/>
            <person name="Gonzalez J."/>
            <person name="Henrissat B."/>
            <person name="Kuo A."/>
            <person name="Liang C."/>
            <person name="Lipzen A."/>
            <person name="Lutzoni F."/>
            <person name="Magnuson J."/>
            <person name="Mondo S."/>
            <person name="Nolan M."/>
            <person name="Ohm R."/>
            <person name="Pangilinan J."/>
            <person name="Park H.-J."/>
            <person name="Ramirez L."/>
            <person name="Alfaro M."/>
            <person name="Sun H."/>
            <person name="Tritt A."/>
            <person name="Yoshinaga Y."/>
            <person name="Zwiers L.-H."/>
            <person name="Turgeon B."/>
            <person name="Goodwin S."/>
            <person name="Spatafora J."/>
            <person name="Crous P."/>
            <person name="Grigoriev I."/>
        </authorList>
    </citation>
    <scope>NUCLEOTIDE SEQUENCE</scope>
    <source>
        <strain evidence="9">CBS 113818</strain>
    </source>
</reference>
<accession>A0A6A6ZYX4</accession>
<evidence type="ECO:0000256" key="3">
    <source>
        <dbReference type="ARBA" id="ARBA00022989"/>
    </source>
</evidence>
<keyword evidence="4 7" id="KW-0472">Membrane</keyword>
<evidence type="ECO:0000256" key="4">
    <source>
        <dbReference type="ARBA" id="ARBA00023136"/>
    </source>
</evidence>
<evidence type="ECO:0000313" key="9">
    <source>
        <dbReference type="EMBL" id="KAF2825878.1"/>
    </source>
</evidence>
<dbReference type="PANTHER" id="PTHR33048:SF163">
    <property type="entry name" value="INTEGRAL MEMBRANE PROTEIN (AFU_ORTHOLOGUE AFUA_8G05510)"/>
    <property type="match status" value="1"/>
</dbReference>
<dbReference type="PANTHER" id="PTHR33048">
    <property type="entry name" value="PTH11-LIKE INTEGRAL MEMBRANE PROTEIN (AFU_ORTHOLOGUE AFUA_5G11245)"/>
    <property type="match status" value="1"/>
</dbReference>
<feature type="domain" description="Rhodopsin" evidence="8">
    <location>
        <begin position="35"/>
        <end position="271"/>
    </location>
</feature>
<gene>
    <name evidence="9" type="ORF">CC86DRAFT_36101</name>
</gene>
<name>A0A6A6ZYX4_9PLEO</name>
<dbReference type="EMBL" id="MU006227">
    <property type="protein sequence ID" value="KAF2825878.1"/>
    <property type="molecule type" value="Genomic_DNA"/>
</dbReference>
<feature type="region of interest" description="Disordered" evidence="6">
    <location>
        <begin position="306"/>
        <end position="331"/>
    </location>
</feature>
<keyword evidence="3 7" id="KW-1133">Transmembrane helix</keyword>
<evidence type="ECO:0000256" key="2">
    <source>
        <dbReference type="ARBA" id="ARBA00022692"/>
    </source>
</evidence>
<feature type="transmembrane region" description="Helical" evidence="7">
    <location>
        <begin position="173"/>
        <end position="195"/>
    </location>
</feature>
<evidence type="ECO:0000256" key="6">
    <source>
        <dbReference type="SAM" id="MobiDB-lite"/>
    </source>
</evidence>
<dbReference type="Proteomes" id="UP000799424">
    <property type="component" value="Unassembled WGS sequence"/>
</dbReference>
<keyword evidence="10" id="KW-1185">Reference proteome</keyword>
<feature type="transmembrane region" description="Helical" evidence="7">
    <location>
        <begin position="246"/>
        <end position="266"/>
    </location>
</feature>
<evidence type="ECO:0000256" key="1">
    <source>
        <dbReference type="ARBA" id="ARBA00004141"/>
    </source>
</evidence>
<dbReference type="Pfam" id="PF20684">
    <property type="entry name" value="Fung_rhodopsin"/>
    <property type="match status" value="1"/>
</dbReference>
<organism evidence="9 10">
    <name type="scientific">Ophiobolus disseminans</name>
    <dbReference type="NCBI Taxonomy" id="1469910"/>
    <lineage>
        <taxon>Eukaryota</taxon>
        <taxon>Fungi</taxon>
        <taxon>Dikarya</taxon>
        <taxon>Ascomycota</taxon>
        <taxon>Pezizomycotina</taxon>
        <taxon>Dothideomycetes</taxon>
        <taxon>Pleosporomycetidae</taxon>
        <taxon>Pleosporales</taxon>
        <taxon>Pleosporineae</taxon>
        <taxon>Phaeosphaeriaceae</taxon>
        <taxon>Ophiobolus</taxon>
    </lineage>
</organism>
<evidence type="ECO:0000256" key="5">
    <source>
        <dbReference type="ARBA" id="ARBA00038359"/>
    </source>
</evidence>
<feature type="transmembrane region" description="Helical" evidence="7">
    <location>
        <begin position="207"/>
        <end position="226"/>
    </location>
</feature>
<dbReference type="InterPro" id="IPR052337">
    <property type="entry name" value="SAT4-like"/>
</dbReference>
<feature type="transmembrane region" description="Helical" evidence="7">
    <location>
        <begin position="17"/>
        <end position="34"/>
    </location>
</feature>
<evidence type="ECO:0000259" key="8">
    <source>
        <dbReference type="Pfam" id="PF20684"/>
    </source>
</evidence>
<evidence type="ECO:0000256" key="7">
    <source>
        <dbReference type="SAM" id="Phobius"/>
    </source>
</evidence>
<feature type="transmembrane region" description="Helical" evidence="7">
    <location>
        <begin position="46"/>
        <end position="69"/>
    </location>
</feature>